<keyword evidence="2" id="KW-0677">Repeat</keyword>
<dbReference type="EMBL" id="JAFIRN010000074">
    <property type="protein sequence ID" value="KAG5830123.1"/>
    <property type="molecule type" value="Genomic_DNA"/>
</dbReference>
<dbReference type="Proteomes" id="UP001044222">
    <property type="component" value="Unassembled WGS sequence"/>
</dbReference>
<comment type="caution">
    <text evidence="3">The sequence shown here is derived from an EMBL/GenBank/DDBJ whole genome shotgun (WGS) entry which is preliminary data.</text>
</comment>
<dbReference type="SMART" id="SM00368">
    <property type="entry name" value="LRR_RI"/>
    <property type="match status" value="3"/>
</dbReference>
<keyword evidence="4" id="KW-1185">Reference proteome</keyword>
<dbReference type="InterPro" id="IPR001611">
    <property type="entry name" value="Leu-rich_rpt"/>
</dbReference>
<dbReference type="Gene3D" id="3.80.10.10">
    <property type="entry name" value="Ribonuclease Inhibitor"/>
    <property type="match status" value="1"/>
</dbReference>
<evidence type="ECO:0000313" key="4">
    <source>
        <dbReference type="Proteomes" id="UP001044222"/>
    </source>
</evidence>
<dbReference type="InterPro" id="IPR051261">
    <property type="entry name" value="NLR"/>
</dbReference>
<reference evidence="3" key="1">
    <citation type="submission" date="2021-01" db="EMBL/GenBank/DDBJ databases">
        <title>A chromosome-scale assembly of European eel, Anguilla anguilla.</title>
        <authorList>
            <person name="Henkel C."/>
            <person name="Jong-Raadsen S.A."/>
            <person name="Dufour S."/>
            <person name="Weltzien F.-A."/>
            <person name="Palstra A.P."/>
            <person name="Pelster B."/>
            <person name="Spaink H.P."/>
            <person name="Van Den Thillart G.E."/>
            <person name="Jansen H."/>
            <person name="Zahm M."/>
            <person name="Klopp C."/>
            <person name="Cedric C."/>
            <person name="Louis A."/>
            <person name="Berthelot C."/>
            <person name="Parey E."/>
            <person name="Roest Crollius H."/>
            <person name="Montfort J."/>
            <person name="Robinson-Rechavi M."/>
            <person name="Bucao C."/>
            <person name="Bouchez O."/>
            <person name="Gislard M."/>
            <person name="Lluch J."/>
            <person name="Milhes M."/>
            <person name="Lampietro C."/>
            <person name="Lopez Roques C."/>
            <person name="Donnadieu C."/>
            <person name="Braasch I."/>
            <person name="Desvignes T."/>
            <person name="Postlethwait J."/>
            <person name="Bobe J."/>
            <person name="Guiguen Y."/>
            <person name="Dirks R."/>
        </authorList>
    </citation>
    <scope>NUCLEOTIDE SEQUENCE</scope>
    <source>
        <strain evidence="3">Tag_6206</strain>
        <tissue evidence="3">Liver</tissue>
    </source>
</reference>
<dbReference type="SUPFAM" id="SSF52047">
    <property type="entry name" value="RNI-like"/>
    <property type="match status" value="1"/>
</dbReference>
<protein>
    <submittedName>
        <fullName evidence="3">Uncharacterized protein</fullName>
    </submittedName>
</protein>
<dbReference type="InterPro" id="IPR032675">
    <property type="entry name" value="LRR_dom_sf"/>
</dbReference>
<keyword evidence="1" id="KW-0433">Leucine-rich repeat</keyword>
<dbReference type="PANTHER" id="PTHR24106">
    <property type="entry name" value="NACHT, LRR AND CARD DOMAINS-CONTAINING"/>
    <property type="match status" value="1"/>
</dbReference>
<evidence type="ECO:0000256" key="2">
    <source>
        <dbReference type="ARBA" id="ARBA00022737"/>
    </source>
</evidence>
<dbReference type="Pfam" id="PF13516">
    <property type="entry name" value="LRR_6"/>
    <property type="match status" value="2"/>
</dbReference>
<accession>A0A9D3LP37</accession>
<evidence type="ECO:0000256" key="1">
    <source>
        <dbReference type="ARBA" id="ARBA00022614"/>
    </source>
</evidence>
<dbReference type="AlphaFoldDB" id="A0A9D3LP37"/>
<organism evidence="3 4">
    <name type="scientific">Anguilla anguilla</name>
    <name type="common">European freshwater eel</name>
    <name type="synonym">Muraena anguilla</name>
    <dbReference type="NCBI Taxonomy" id="7936"/>
    <lineage>
        <taxon>Eukaryota</taxon>
        <taxon>Metazoa</taxon>
        <taxon>Chordata</taxon>
        <taxon>Craniata</taxon>
        <taxon>Vertebrata</taxon>
        <taxon>Euteleostomi</taxon>
        <taxon>Actinopterygii</taxon>
        <taxon>Neopterygii</taxon>
        <taxon>Teleostei</taxon>
        <taxon>Anguilliformes</taxon>
        <taxon>Anguillidae</taxon>
        <taxon>Anguilla</taxon>
    </lineage>
</organism>
<name>A0A9D3LP37_ANGAN</name>
<proteinExistence type="predicted"/>
<sequence length="107" mass="11125">MSCNIVASALQSSNSPLTDLDLSYNNLGDSGVNLLSAGLSANCKIQRLGLNSCDLTEKSCNIMASALQSSNSPLSDLDLSYNNLGDSGVDLLCAGLRSPNCKLQRLG</sequence>
<gene>
    <name evidence="3" type="ORF">ANANG_G00316820</name>
</gene>
<evidence type="ECO:0000313" key="3">
    <source>
        <dbReference type="EMBL" id="KAG5830123.1"/>
    </source>
</evidence>